<dbReference type="KEGG" id="cvn:111137367"/>
<dbReference type="Pfam" id="PF00023">
    <property type="entry name" value="Ank"/>
    <property type="match status" value="1"/>
</dbReference>
<dbReference type="AlphaFoldDB" id="A0A8B8EX80"/>
<dbReference type="Proteomes" id="UP000694844">
    <property type="component" value="Chromosome 1"/>
</dbReference>
<dbReference type="InterPro" id="IPR036770">
    <property type="entry name" value="Ankyrin_rpt-contain_sf"/>
</dbReference>
<gene>
    <name evidence="6 7" type="primary">LOC111137367</name>
</gene>
<keyword evidence="5" id="KW-1185">Reference proteome</keyword>
<accession>A0A8B8EX80</accession>
<feature type="repeat" description="ANK" evidence="3">
    <location>
        <begin position="92"/>
        <end position="124"/>
    </location>
</feature>
<feature type="region of interest" description="Disordered" evidence="4">
    <location>
        <begin position="1"/>
        <end position="25"/>
    </location>
</feature>
<keyword evidence="1" id="KW-0677">Repeat</keyword>
<protein>
    <submittedName>
        <fullName evidence="6 7">Serine/threonine-protein phosphatase 6 regulatory ankyrin repeat subunit A-like</fullName>
    </submittedName>
</protein>
<dbReference type="Gene3D" id="1.25.40.20">
    <property type="entry name" value="Ankyrin repeat-containing domain"/>
    <property type="match status" value="2"/>
</dbReference>
<dbReference type="RefSeq" id="XP_022344550.1">
    <property type="nucleotide sequence ID" value="XM_022488842.1"/>
</dbReference>
<dbReference type="SMART" id="SM00248">
    <property type="entry name" value="ANK"/>
    <property type="match status" value="8"/>
</dbReference>
<dbReference type="PANTHER" id="PTHR24171">
    <property type="entry name" value="ANKYRIN REPEAT DOMAIN-CONTAINING PROTEIN 39-RELATED"/>
    <property type="match status" value="1"/>
</dbReference>
<feature type="repeat" description="ANK" evidence="3">
    <location>
        <begin position="125"/>
        <end position="157"/>
    </location>
</feature>
<reference evidence="5" key="1">
    <citation type="submission" date="2024-06" db="UniProtKB">
        <authorList>
            <consortium name="RefSeq"/>
        </authorList>
    </citation>
    <scope>NUCLEOTIDE SEQUENCE [LARGE SCALE GENOMIC DNA]</scope>
</reference>
<evidence type="ECO:0000313" key="7">
    <source>
        <dbReference type="RefSeq" id="XP_022344625.1"/>
    </source>
</evidence>
<evidence type="ECO:0000256" key="3">
    <source>
        <dbReference type="PROSITE-ProRule" id="PRU00023"/>
    </source>
</evidence>
<dbReference type="RefSeq" id="XP_022344625.1">
    <property type="nucleotide sequence ID" value="XM_022488917.1"/>
</dbReference>
<sequence length="396" mass="43929">MSLADFLRGNLPSVEEPDEVGSDAPSFPVKWKTTSVTIPEDEHTIFAAVRYNDTQRIEQLLRQSVDVNIVHGTTSCLLRKSKVQKSVAMQLNEYTPLHVACLHSTIEVIRLLLERHADVNMKDSTNRTALHYATLANRPDVVNLCIEHGADVNLQTSSGKTALMYAVQEKNLPIVITLLNAGADVTLKDVKGGSAIEICLLSAGRTSNAQIVKALLEAGSDPNAENLSKATPLMLAAGTGQLDVITLLLEAGVDINHEDNKGKTAFDICCEHTRMTKAGRLLLSRGADINHKDHSGKTPLEKALQYSKIGTVMFLLQADCQRSPNLIKSEKIRELCTMYPPLTMFMDHEFNQPWSLLRLCRYNIRNAIQRDKLKDIPEQLLLPRTLLNYVTLNENV</sequence>
<name>A0A8B8EX80_CRAVI</name>
<dbReference type="OrthoDB" id="194358at2759"/>
<evidence type="ECO:0000256" key="2">
    <source>
        <dbReference type="ARBA" id="ARBA00023043"/>
    </source>
</evidence>
<organism evidence="5 7">
    <name type="scientific">Crassostrea virginica</name>
    <name type="common">Eastern oyster</name>
    <dbReference type="NCBI Taxonomy" id="6565"/>
    <lineage>
        <taxon>Eukaryota</taxon>
        <taxon>Metazoa</taxon>
        <taxon>Spiralia</taxon>
        <taxon>Lophotrochozoa</taxon>
        <taxon>Mollusca</taxon>
        <taxon>Bivalvia</taxon>
        <taxon>Autobranchia</taxon>
        <taxon>Pteriomorphia</taxon>
        <taxon>Ostreida</taxon>
        <taxon>Ostreoidea</taxon>
        <taxon>Ostreidae</taxon>
        <taxon>Crassostrea</taxon>
    </lineage>
</organism>
<evidence type="ECO:0000313" key="6">
    <source>
        <dbReference type="RefSeq" id="XP_022344550.1"/>
    </source>
</evidence>
<dbReference type="InterPro" id="IPR002110">
    <property type="entry name" value="Ankyrin_rpt"/>
</dbReference>
<feature type="repeat" description="ANK" evidence="3">
    <location>
        <begin position="158"/>
        <end position="190"/>
    </location>
</feature>
<dbReference type="Pfam" id="PF12796">
    <property type="entry name" value="Ank_2"/>
    <property type="match status" value="2"/>
</dbReference>
<dbReference type="PRINTS" id="PR01415">
    <property type="entry name" value="ANKYRIN"/>
</dbReference>
<dbReference type="SUPFAM" id="SSF48403">
    <property type="entry name" value="Ankyrin repeat"/>
    <property type="match status" value="1"/>
</dbReference>
<dbReference type="PROSITE" id="PS50297">
    <property type="entry name" value="ANK_REP_REGION"/>
    <property type="match status" value="4"/>
</dbReference>
<feature type="repeat" description="ANK" evidence="3">
    <location>
        <begin position="228"/>
        <end position="260"/>
    </location>
</feature>
<reference evidence="6 7" key="2">
    <citation type="submission" date="2025-04" db="UniProtKB">
        <authorList>
            <consortium name="RefSeq"/>
        </authorList>
    </citation>
    <scope>IDENTIFICATION</scope>
    <source>
        <tissue evidence="6 7">Whole sample</tissue>
    </source>
</reference>
<feature type="repeat" description="ANK" evidence="3">
    <location>
        <begin position="261"/>
        <end position="294"/>
    </location>
</feature>
<keyword evidence="2 3" id="KW-0040">ANK repeat</keyword>
<evidence type="ECO:0000256" key="4">
    <source>
        <dbReference type="SAM" id="MobiDB-lite"/>
    </source>
</evidence>
<dbReference type="PROSITE" id="PS50088">
    <property type="entry name" value="ANK_REPEAT"/>
    <property type="match status" value="5"/>
</dbReference>
<evidence type="ECO:0000256" key="1">
    <source>
        <dbReference type="ARBA" id="ARBA00022737"/>
    </source>
</evidence>
<dbReference type="GeneID" id="111137367"/>
<proteinExistence type="predicted"/>
<evidence type="ECO:0000313" key="5">
    <source>
        <dbReference type="Proteomes" id="UP000694844"/>
    </source>
</evidence>
<dbReference type="PANTHER" id="PTHR24171:SF8">
    <property type="entry name" value="BRCA1-ASSOCIATED RING DOMAIN PROTEIN 1"/>
    <property type="match status" value="1"/>
</dbReference>